<feature type="compositionally biased region" description="Polar residues" evidence="1">
    <location>
        <begin position="272"/>
        <end position="290"/>
    </location>
</feature>
<dbReference type="Proteomes" id="UP000025227">
    <property type="component" value="Unplaced"/>
</dbReference>
<feature type="compositionally biased region" description="Polar residues" evidence="1">
    <location>
        <begin position="470"/>
        <end position="482"/>
    </location>
</feature>
<accession>A0A7I5E9U4</accession>
<name>A0A7I5E9U4_HAECO</name>
<evidence type="ECO:0000313" key="3">
    <source>
        <dbReference type="WBParaSite" id="HCON_00093850-00001"/>
    </source>
</evidence>
<evidence type="ECO:0000313" key="2">
    <source>
        <dbReference type="Proteomes" id="UP000025227"/>
    </source>
</evidence>
<reference evidence="3" key="1">
    <citation type="submission" date="2020-12" db="UniProtKB">
        <authorList>
            <consortium name="WormBaseParasite"/>
        </authorList>
    </citation>
    <scope>IDENTIFICATION</scope>
    <source>
        <strain evidence="3">MHco3</strain>
    </source>
</reference>
<proteinExistence type="predicted"/>
<evidence type="ECO:0000256" key="1">
    <source>
        <dbReference type="SAM" id="MobiDB-lite"/>
    </source>
</evidence>
<dbReference type="WBParaSite" id="HCON_00093850-00001">
    <property type="protein sequence ID" value="HCON_00093850-00001"/>
    <property type="gene ID" value="HCON_00093850"/>
</dbReference>
<keyword evidence="2" id="KW-1185">Reference proteome</keyword>
<organism evidence="2 3">
    <name type="scientific">Haemonchus contortus</name>
    <name type="common">Barber pole worm</name>
    <dbReference type="NCBI Taxonomy" id="6289"/>
    <lineage>
        <taxon>Eukaryota</taxon>
        <taxon>Metazoa</taxon>
        <taxon>Ecdysozoa</taxon>
        <taxon>Nematoda</taxon>
        <taxon>Chromadorea</taxon>
        <taxon>Rhabditida</taxon>
        <taxon>Rhabditina</taxon>
        <taxon>Rhabditomorpha</taxon>
        <taxon>Strongyloidea</taxon>
        <taxon>Trichostrongylidae</taxon>
        <taxon>Haemonchus</taxon>
    </lineage>
</organism>
<dbReference type="AlphaFoldDB" id="A0A7I5E9U4"/>
<protein>
    <submittedName>
        <fullName evidence="3">HSF_DOMAIN domain-containing protein</fullName>
    </submittedName>
</protein>
<feature type="region of interest" description="Disordered" evidence="1">
    <location>
        <begin position="267"/>
        <end position="297"/>
    </location>
</feature>
<feature type="region of interest" description="Disordered" evidence="1">
    <location>
        <begin position="469"/>
        <end position="493"/>
    </location>
</feature>
<feature type="compositionally biased region" description="Low complexity" evidence="1">
    <location>
        <begin position="32"/>
        <end position="46"/>
    </location>
</feature>
<feature type="compositionally biased region" description="Polar residues" evidence="1">
    <location>
        <begin position="14"/>
        <end position="31"/>
    </location>
</feature>
<feature type="region of interest" description="Disordered" evidence="1">
    <location>
        <begin position="1"/>
        <end position="86"/>
    </location>
</feature>
<sequence length="493" mass="55564">SVLYSAHSRIDRMNPSNTKPSSGSTPSVTGQSTESSDSSTSSSDESLGAGPTIGRNARTDDEQGTVGRQSKAHGAPLTGFETIPRPVPCRLQEDRNWAPVPDHVYYLSDANDSFLPLPCSTPPIVHAPRPMDRPYFPHQEPASQLTQYLCYNYDLAVVRYARFGTRKDSNIVPQPMQPETLHRFHMKGLHIHGFFWSVRLMCGEHKRPDMHTLYLQDIYYGRLYPLHLDFEQWTQEQQQLFRRTSNYLLRFFEAILTHRNHIHWPMFDETQTRQTSRNSSEESQLEQRSPGSAAKAVGQQSRCTNACKNVILYENYRKTILSALQQQQAVMSTNRYNPPPNQIPLPLTSACPLQNSFMVGTPTFACFTQSPAPQFLPQPSFLDQFGFCHPWQTPLMETYCNIGFQQPPQMAPLTPVILPPMPQQEPQASVAKRPRLVPPQFLTQNMARPTANINGNPGNVPNTPGNITTSQSTSNIPQQVTNAGMGVLPEHHR</sequence>